<protein>
    <submittedName>
        <fullName evidence="2">Uncharacterized protein</fullName>
    </submittedName>
</protein>
<evidence type="ECO:0000313" key="3">
    <source>
        <dbReference type="Proteomes" id="UP000288805"/>
    </source>
</evidence>
<dbReference type="EMBL" id="QGNW01002212">
    <property type="protein sequence ID" value="RVW22934.1"/>
    <property type="molecule type" value="Genomic_DNA"/>
</dbReference>
<reference evidence="2 3" key="1">
    <citation type="journal article" date="2018" name="PLoS Genet.">
        <title>Population sequencing reveals clonal diversity and ancestral inbreeding in the grapevine cultivar Chardonnay.</title>
        <authorList>
            <person name="Roach M.J."/>
            <person name="Johnson D.L."/>
            <person name="Bohlmann J."/>
            <person name="van Vuuren H.J."/>
            <person name="Jones S.J."/>
            <person name="Pretorius I.S."/>
            <person name="Schmidt S.A."/>
            <person name="Borneman A.R."/>
        </authorList>
    </citation>
    <scope>NUCLEOTIDE SEQUENCE [LARGE SCALE GENOMIC DNA]</scope>
    <source>
        <strain evidence="3">cv. Chardonnay</strain>
        <tissue evidence="2">Leaf</tissue>
    </source>
</reference>
<comment type="caution">
    <text evidence="2">The sequence shown here is derived from an EMBL/GenBank/DDBJ whole genome shotgun (WGS) entry which is preliminary data.</text>
</comment>
<dbReference type="AlphaFoldDB" id="A0A438CIA3"/>
<accession>A0A438CIA3</accession>
<evidence type="ECO:0000313" key="2">
    <source>
        <dbReference type="EMBL" id="RVW22934.1"/>
    </source>
</evidence>
<feature type="coiled-coil region" evidence="1">
    <location>
        <begin position="72"/>
        <end position="102"/>
    </location>
</feature>
<gene>
    <name evidence="2" type="ORF">CK203_101602</name>
</gene>
<organism evidence="2 3">
    <name type="scientific">Vitis vinifera</name>
    <name type="common">Grape</name>
    <dbReference type="NCBI Taxonomy" id="29760"/>
    <lineage>
        <taxon>Eukaryota</taxon>
        <taxon>Viridiplantae</taxon>
        <taxon>Streptophyta</taxon>
        <taxon>Embryophyta</taxon>
        <taxon>Tracheophyta</taxon>
        <taxon>Spermatophyta</taxon>
        <taxon>Magnoliopsida</taxon>
        <taxon>eudicotyledons</taxon>
        <taxon>Gunneridae</taxon>
        <taxon>Pentapetalae</taxon>
        <taxon>rosids</taxon>
        <taxon>Vitales</taxon>
        <taxon>Vitaceae</taxon>
        <taxon>Viteae</taxon>
        <taxon>Vitis</taxon>
    </lineage>
</organism>
<dbReference type="Proteomes" id="UP000288805">
    <property type="component" value="Unassembled WGS sequence"/>
</dbReference>
<proteinExistence type="predicted"/>
<name>A0A438CIA3_VITVI</name>
<sequence length="115" mass="12961">METELANARESEFKAMTQAKLMETAANMEKGKTDELLKHVSEFHEVILHSKLAAIEAEKEKSAVLCEKEAELQLVTATLAQAQEQLEELRKQTEIVQFLENELLAKSEFIETAAI</sequence>
<evidence type="ECO:0000256" key="1">
    <source>
        <dbReference type="SAM" id="Coils"/>
    </source>
</evidence>
<keyword evidence="1" id="KW-0175">Coiled coil</keyword>